<reference evidence="2 3" key="1">
    <citation type="journal article" date="2014" name="BMC Genomics">
        <title>Comparative genome sequencing reveals chemotype-specific gene clusters in the toxigenic black mold Stachybotrys.</title>
        <authorList>
            <person name="Semeiks J."/>
            <person name="Borek D."/>
            <person name="Otwinowski Z."/>
            <person name="Grishin N.V."/>
        </authorList>
    </citation>
    <scope>NUCLEOTIDE SEQUENCE [LARGE SCALE GENOMIC DNA]</scope>
    <source>
        <strain evidence="3">CBS 109288 / IBT 7711</strain>
    </source>
</reference>
<evidence type="ECO:0000313" key="2">
    <source>
        <dbReference type="EMBL" id="KEY68661.1"/>
    </source>
</evidence>
<name>A0A084ATN2_STACB</name>
<protein>
    <submittedName>
        <fullName evidence="2">Uncharacterized protein</fullName>
    </submittedName>
</protein>
<dbReference type="AlphaFoldDB" id="A0A084ATN2"/>
<gene>
    <name evidence="2" type="ORF">S7711_10371</name>
</gene>
<dbReference type="Proteomes" id="UP000028045">
    <property type="component" value="Unassembled WGS sequence"/>
</dbReference>
<organism evidence="2 3">
    <name type="scientific">Stachybotrys chartarum (strain CBS 109288 / IBT 7711)</name>
    <name type="common">Toxic black mold</name>
    <name type="synonym">Stilbospora chartarum</name>
    <dbReference type="NCBI Taxonomy" id="1280523"/>
    <lineage>
        <taxon>Eukaryota</taxon>
        <taxon>Fungi</taxon>
        <taxon>Dikarya</taxon>
        <taxon>Ascomycota</taxon>
        <taxon>Pezizomycotina</taxon>
        <taxon>Sordariomycetes</taxon>
        <taxon>Hypocreomycetidae</taxon>
        <taxon>Hypocreales</taxon>
        <taxon>Stachybotryaceae</taxon>
        <taxon>Stachybotrys</taxon>
    </lineage>
</organism>
<dbReference type="EMBL" id="KL648566">
    <property type="protein sequence ID" value="KEY68661.1"/>
    <property type="molecule type" value="Genomic_DNA"/>
</dbReference>
<dbReference type="HOGENOM" id="CLU_1759974_0_0_1"/>
<feature type="region of interest" description="Disordered" evidence="1">
    <location>
        <begin position="45"/>
        <end position="82"/>
    </location>
</feature>
<feature type="compositionally biased region" description="Polar residues" evidence="1">
    <location>
        <begin position="1"/>
        <end position="24"/>
    </location>
</feature>
<feature type="region of interest" description="Disordered" evidence="1">
    <location>
        <begin position="1"/>
        <end position="31"/>
    </location>
</feature>
<evidence type="ECO:0000256" key="1">
    <source>
        <dbReference type="SAM" id="MobiDB-lite"/>
    </source>
</evidence>
<evidence type="ECO:0000313" key="3">
    <source>
        <dbReference type="Proteomes" id="UP000028045"/>
    </source>
</evidence>
<accession>A0A084ATN2</accession>
<keyword evidence="3" id="KW-1185">Reference proteome</keyword>
<proteinExistence type="predicted"/>
<sequence length="148" mass="15498">MSLATESAEVSGSAALESTRSMGQEGQREAFQRHTAAIGCLAGASLDSRGSSSGGQAKDPSYLATGPLGTITGRPESTKVVPRLPSLTSPARLLPPALKRPPLFATPLKSTILDLKIPGRQWQHLPLPQGRSVTLRLSLATTPFAMVL</sequence>